<dbReference type="SUPFAM" id="SSF53335">
    <property type="entry name" value="S-adenosyl-L-methionine-dependent methyltransferases"/>
    <property type="match status" value="1"/>
</dbReference>
<name>E3GYH7_METFV</name>
<dbReference type="GO" id="GO:0032259">
    <property type="term" value="P:methylation"/>
    <property type="evidence" value="ECO:0007669"/>
    <property type="project" value="UniProtKB-KW"/>
</dbReference>
<accession>E3GYH7</accession>
<dbReference type="HOGENOM" id="CLU_037990_4_0_2"/>
<dbReference type="PANTHER" id="PTHR43464">
    <property type="entry name" value="METHYLTRANSFERASE"/>
    <property type="match status" value="1"/>
</dbReference>
<dbReference type="EMBL" id="CP002278">
    <property type="protein sequence ID" value="ADP77359.1"/>
    <property type="molecule type" value="Genomic_DNA"/>
</dbReference>
<protein>
    <submittedName>
        <fullName evidence="5">Methyltransferase type 11</fullName>
    </submittedName>
</protein>
<dbReference type="Gene3D" id="3.40.50.150">
    <property type="entry name" value="Vaccinia Virus protein VP39"/>
    <property type="match status" value="1"/>
</dbReference>
<sequence>MSVNPANPKWWNKWAEIFDESVVQRELEKKWLFDAWKNLLKKVLPEEDNLSVLDIGTGTGFLAIVLAELGHSVTAIDVSSRMLNIAKKRAIQRGLNINFKLEDAMNLSDVYSEDFDVVISRYLTWCLPDLKKAYREWYHIIKNNGRLINIDGNWFRYRKSLTANIWRSLAWGLIYLTEKRKPGRHKKQELVSYKYPTARLTRPEDDIKILNSLGYRVIKVISDIYPFLYRGLQGKIEYIKRGYWGPAFMIVAEKRRNYCD</sequence>
<dbReference type="GO" id="GO:0008168">
    <property type="term" value="F:methyltransferase activity"/>
    <property type="evidence" value="ECO:0007669"/>
    <property type="project" value="UniProtKB-KW"/>
</dbReference>
<gene>
    <name evidence="5" type="ordered locus">Mfer_0559</name>
</gene>
<evidence type="ECO:0000256" key="3">
    <source>
        <dbReference type="ARBA" id="ARBA00022691"/>
    </source>
</evidence>
<dbReference type="PANTHER" id="PTHR43464:SF19">
    <property type="entry name" value="UBIQUINONE BIOSYNTHESIS O-METHYLTRANSFERASE, MITOCHONDRIAL"/>
    <property type="match status" value="1"/>
</dbReference>
<dbReference type="CDD" id="cd02440">
    <property type="entry name" value="AdoMet_MTases"/>
    <property type="match status" value="1"/>
</dbReference>
<dbReference type="OrthoDB" id="1018at2157"/>
<dbReference type="Pfam" id="PF13847">
    <property type="entry name" value="Methyltransf_31"/>
    <property type="match status" value="1"/>
</dbReference>
<dbReference type="STRING" id="523846.Mfer_0559"/>
<keyword evidence="3" id="KW-0949">S-adenosyl-L-methionine</keyword>
<dbReference type="KEGG" id="mfv:Mfer_0559"/>
<evidence type="ECO:0000256" key="1">
    <source>
        <dbReference type="ARBA" id="ARBA00022603"/>
    </source>
</evidence>
<evidence type="ECO:0000256" key="2">
    <source>
        <dbReference type="ARBA" id="ARBA00022679"/>
    </source>
</evidence>
<proteinExistence type="predicted"/>
<evidence type="ECO:0000313" key="6">
    <source>
        <dbReference type="Proteomes" id="UP000002315"/>
    </source>
</evidence>
<feature type="domain" description="Methyltransferase" evidence="4">
    <location>
        <begin position="47"/>
        <end position="153"/>
    </location>
</feature>
<dbReference type="InterPro" id="IPR025714">
    <property type="entry name" value="Methyltranfer_dom"/>
</dbReference>
<keyword evidence="6" id="KW-1185">Reference proteome</keyword>
<dbReference type="AlphaFoldDB" id="E3GYH7"/>
<evidence type="ECO:0000259" key="4">
    <source>
        <dbReference type="Pfam" id="PF13847"/>
    </source>
</evidence>
<organism evidence="5 6">
    <name type="scientific">Methanothermus fervidus (strain ATCC 43054 / DSM 2088 / JCM 10308 / V24 S)</name>
    <dbReference type="NCBI Taxonomy" id="523846"/>
    <lineage>
        <taxon>Archaea</taxon>
        <taxon>Methanobacteriati</taxon>
        <taxon>Methanobacteriota</taxon>
        <taxon>Methanomada group</taxon>
        <taxon>Methanobacteria</taxon>
        <taxon>Methanobacteriales</taxon>
        <taxon>Methanothermaceae</taxon>
        <taxon>Methanothermus</taxon>
    </lineage>
</organism>
<keyword evidence="2 5" id="KW-0808">Transferase</keyword>
<dbReference type="InterPro" id="IPR029063">
    <property type="entry name" value="SAM-dependent_MTases_sf"/>
</dbReference>
<dbReference type="Proteomes" id="UP000002315">
    <property type="component" value="Chromosome"/>
</dbReference>
<keyword evidence="1 5" id="KW-0489">Methyltransferase</keyword>
<evidence type="ECO:0000313" key="5">
    <source>
        <dbReference type="EMBL" id="ADP77359.1"/>
    </source>
</evidence>
<reference evidence="5 6" key="1">
    <citation type="journal article" date="2010" name="Stand. Genomic Sci.">
        <title>Complete genome sequence of Methanothermus fervidus type strain (V24S).</title>
        <authorList>
            <person name="Anderson I."/>
            <person name="Djao O.D."/>
            <person name="Misra M."/>
            <person name="Chertkov O."/>
            <person name="Nolan M."/>
            <person name="Lucas S."/>
            <person name="Lapidus A."/>
            <person name="Del Rio T.G."/>
            <person name="Tice H."/>
            <person name="Cheng J.F."/>
            <person name="Tapia R."/>
            <person name="Han C."/>
            <person name="Goodwin L."/>
            <person name="Pitluck S."/>
            <person name="Liolios K."/>
            <person name="Ivanova N."/>
            <person name="Mavromatis K."/>
            <person name="Mikhailova N."/>
            <person name="Pati A."/>
            <person name="Brambilla E."/>
            <person name="Chen A."/>
            <person name="Palaniappan K."/>
            <person name="Land M."/>
            <person name="Hauser L."/>
            <person name="Chang Y.J."/>
            <person name="Jeffries C.D."/>
            <person name="Sikorski J."/>
            <person name="Spring S."/>
            <person name="Rohde M."/>
            <person name="Eichinger K."/>
            <person name="Huber H."/>
            <person name="Wirth R."/>
            <person name="Goker M."/>
            <person name="Detter J.C."/>
            <person name="Woyke T."/>
            <person name="Bristow J."/>
            <person name="Eisen J.A."/>
            <person name="Markowitz V."/>
            <person name="Hugenholtz P."/>
            <person name="Klenk H.P."/>
            <person name="Kyrpides N.C."/>
        </authorList>
    </citation>
    <scope>NUCLEOTIDE SEQUENCE [LARGE SCALE GENOMIC DNA]</scope>
    <source>
        <strain evidence="6">ATCC 43054 / DSM 2088 / JCM 10308 / V24 S</strain>
    </source>
</reference>